<feature type="binding site" evidence="15">
    <location>
        <begin position="300"/>
        <end position="306"/>
    </location>
    <ligand>
        <name>NADP(+)</name>
        <dbReference type="ChEBI" id="CHEBI:58349"/>
    </ligand>
</feature>
<keyword evidence="12" id="KW-0511">Multifunctional enzyme</keyword>
<dbReference type="PANTHER" id="PTHR38011">
    <property type="entry name" value="DIHYDROFOLATE REDUCTASE FAMILY PROTEIN (AFU_ORTHOLOGUE AFUA_8G06820)"/>
    <property type="match status" value="1"/>
</dbReference>
<dbReference type="EMBL" id="BMXR01000005">
    <property type="protein sequence ID" value="GGX56144.1"/>
    <property type="molecule type" value="Genomic_DNA"/>
</dbReference>
<dbReference type="InterPro" id="IPR016192">
    <property type="entry name" value="APOBEC/CMP_deaminase_Zn-bd"/>
</dbReference>
<feature type="binding site" evidence="15">
    <location>
        <position position="188"/>
    </location>
    <ligand>
        <name>substrate</name>
    </ligand>
</feature>
<evidence type="ECO:0000256" key="14">
    <source>
        <dbReference type="PIRSR" id="PIRSR006769-1"/>
    </source>
</evidence>
<feature type="domain" description="CMP/dCMP-type deaminase" evidence="17">
    <location>
        <begin position="5"/>
        <end position="126"/>
    </location>
</feature>
<evidence type="ECO:0000256" key="7">
    <source>
        <dbReference type="ARBA" id="ARBA00022723"/>
    </source>
</evidence>
<feature type="binding site" evidence="15">
    <location>
        <position position="226"/>
    </location>
    <ligand>
        <name>NADP(+)</name>
        <dbReference type="ChEBI" id="CHEBI:58349"/>
    </ligand>
</feature>
<evidence type="ECO:0000256" key="8">
    <source>
        <dbReference type="ARBA" id="ARBA00022801"/>
    </source>
</evidence>
<dbReference type="FunFam" id="3.40.140.10:FF:000025">
    <property type="entry name" value="Riboflavin biosynthesis protein RibD"/>
    <property type="match status" value="1"/>
</dbReference>
<comment type="function">
    <text evidence="1 13">Converts 2,5-diamino-6-(ribosylamino)-4(3h)-pyrimidinone 5'-phosphate into 5-amino-6-(ribosylamino)-2,4(1h,3h)-pyrimidinedione 5'-phosphate.</text>
</comment>
<comment type="cofactor">
    <cofactor evidence="13 16">
        <name>Zn(2+)</name>
        <dbReference type="ChEBI" id="CHEBI:29105"/>
    </cofactor>
    <text evidence="13 16">Binds 1 zinc ion.</text>
</comment>
<evidence type="ECO:0000256" key="3">
    <source>
        <dbReference type="ARBA" id="ARBA00004910"/>
    </source>
</evidence>
<evidence type="ECO:0000256" key="1">
    <source>
        <dbReference type="ARBA" id="ARBA00002151"/>
    </source>
</evidence>
<evidence type="ECO:0000256" key="4">
    <source>
        <dbReference type="ARBA" id="ARBA00005259"/>
    </source>
</evidence>
<feature type="binding site" evidence="15">
    <location>
        <position position="200"/>
    </location>
    <ligand>
        <name>NADP(+)</name>
        <dbReference type="ChEBI" id="CHEBI:58349"/>
    </ligand>
</feature>
<dbReference type="SUPFAM" id="SSF53597">
    <property type="entry name" value="Dihydrofolate reductase-like"/>
    <property type="match status" value="1"/>
</dbReference>
<name>A0A918K9X5_9GAMM</name>
<dbReference type="AlphaFoldDB" id="A0A918K9X5"/>
<reference evidence="18" key="1">
    <citation type="journal article" date="2014" name="Int. J. Syst. Evol. Microbiol.">
        <title>Complete genome sequence of Corynebacterium casei LMG S-19264T (=DSM 44701T), isolated from a smear-ripened cheese.</title>
        <authorList>
            <consortium name="US DOE Joint Genome Institute (JGI-PGF)"/>
            <person name="Walter F."/>
            <person name="Albersmeier A."/>
            <person name="Kalinowski J."/>
            <person name="Ruckert C."/>
        </authorList>
    </citation>
    <scope>NUCLEOTIDE SEQUENCE</scope>
    <source>
        <strain evidence="18">KCTC 22169</strain>
    </source>
</reference>
<sequence>MTDYQNDAYWMAKALRLAEKGLNTTSPNPRVGCVIVRDGRLVGEGYHERAGTPHAEVHALAKAGDAARGATAYVTLEPCSHHGRTPPCAEALIEAGVGRVVAAIEDPNPQVGGRGLALLEEAGIATRAGVLAEDAETLNRGFLKRMRTGHPWLTLKMASSLDGATALASGESQWITGPEARQDVQLGRARSCAILTGVGTVLTDDPSLNVRLPDVTRQPDRIVLDTRLRTSAEARLFKSNGRVRILHGPQADADSAARLGQVGADLTQLPLESTTGQLDLRALMDWLGEQGYNEIWVEAGAILAGSLLKTGLIDELLLYQAPKLLGANVRPLLDWSIPSLAQAVQLVPVDTRQIGADLRWRLRPVTVSDTA</sequence>
<dbReference type="EC" id="3.5.4.26" evidence="13"/>
<dbReference type="Pfam" id="PF00383">
    <property type="entry name" value="dCMP_cyt_deam_1"/>
    <property type="match status" value="1"/>
</dbReference>
<dbReference type="Proteomes" id="UP000626148">
    <property type="component" value="Unassembled WGS sequence"/>
</dbReference>
<comment type="pathway">
    <text evidence="2 13">Cofactor biosynthesis; riboflavin biosynthesis; 5-amino-6-(D-ribitylamino)uracil from GTP: step 2/4.</text>
</comment>
<feature type="binding site" evidence="16">
    <location>
        <position position="79"/>
    </location>
    <ligand>
        <name>Zn(2+)</name>
        <dbReference type="ChEBI" id="CHEBI:29105"/>
        <note>catalytic</note>
    </ligand>
</feature>
<protein>
    <recommendedName>
        <fullName evidence="13">Riboflavin biosynthesis protein RibD</fullName>
    </recommendedName>
    <domain>
        <recommendedName>
            <fullName evidence="13">Diaminohydroxyphosphoribosylaminopyrimidine deaminase</fullName>
            <shortName evidence="13">DRAP deaminase</shortName>
            <ecNumber evidence="13">3.5.4.26</ecNumber>
        </recommendedName>
        <alternativeName>
            <fullName evidence="13">Riboflavin-specific deaminase</fullName>
        </alternativeName>
    </domain>
    <domain>
        <recommendedName>
            <fullName evidence="13">5-amino-6-(5-phosphoribosylamino)uracil reductase</fullName>
            <ecNumber evidence="13">1.1.1.193</ecNumber>
        </recommendedName>
        <alternativeName>
            <fullName evidence="13">HTP reductase</fullName>
        </alternativeName>
    </domain>
</protein>
<comment type="similarity">
    <text evidence="4 13">In the N-terminal section; belongs to the cytidine and deoxycytidylate deaminase family.</text>
</comment>
<gene>
    <name evidence="18" type="primary">ribD</name>
    <name evidence="18" type="ORF">GCM10007392_24920</name>
</gene>
<dbReference type="GO" id="GO:0009231">
    <property type="term" value="P:riboflavin biosynthetic process"/>
    <property type="evidence" value="ECO:0007669"/>
    <property type="project" value="UniProtKB-KW"/>
</dbReference>
<dbReference type="PROSITE" id="PS00903">
    <property type="entry name" value="CYT_DCMP_DEAMINASES_1"/>
    <property type="match status" value="1"/>
</dbReference>
<keyword evidence="6 13" id="KW-0686">Riboflavin biosynthesis</keyword>
<dbReference type="InterPro" id="IPR002125">
    <property type="entry name" value="CMP_dCMP_dom"/>
</dbReference>
<accession>A0A918K9X5</accession>
<evidence type="ECO:0000313" key="18">
    <source>
        <dbReference type="EMBL" id="GGX56144.1"/>
    </source>
</evidence>
<feature type="binding site" evidence="15">
    <location>
        <position position="204"/>
    </location>
    <ligand>
        <name>NADP(+)</name>
        <dbReference type="ChEBI" id="CHEBI:58349"/>
    </ligand>
</feature>
<keyword evidence="19" id="KW-1185">Reference proteome</keyword>
<feature type="binding site" evidence="15">
    <location>
        <position position="158"/>
    </location>
    <ligand>
        <name>NADP(+)</name>
        <dbReference type="ChEBI" id="CHEBI:58349"/>
    </ligand>
</feature>
<feature type="binding site" evidence="15">
    <location>
        <position position="211"/>
    </location>
    <ligand>
        <name>substrate</name>
    </ligand>
</feature>
<dbReference type="NCBIfam" id="TIGR00227">
    <property type="entry name" value="ribD_Cterm"/>
    <property type="match status" value="1"/>
</dbReference>
<keyword evidence="8 13" id="KW-0378">Hydrolase</keyword>
<dbReference type="GO" id="GO:0008835">
    <property type="term" value="F:diaminohydroxyphosphoribosylaminopyrimidine deaminase activity"/>
    <property type="evidence" value="ECO:0007669"/>
    <property type="project" value="UniProtKB-EC"/>
</dbReference>
<feature type="binding site" evidence="15">
    <location>
        <position position="174"/>
    </location>
    <ligand>
        <name>NADP(+)</name>
        <dbReference type="ChEBI" id="CHEBI:58349"/>
    </ligand>
</feature>
<dbReference type="EC" id="1.1.1.193" evidence="13"/>
<dbReference type="CDD" id="cd01284">
    <property type="entry name" value="Riboflavin_deaminase-reductase"/>
    <property type="match status" value="1"/>
</dbReference>
<dbReference type="InterPro" id="IPR016193">
    <property type="entry name" value="Cytidine_deaminase-like"/>
</dbReference>
<dbReference type="GO" id="GO:0008270">
    <property type="term" value="F:zinc ion binding"/>
    <property type="evidence" value="ECO:0007669"/>
    <property type="project" value="InterPro"/>
</dbReference>
<feature type="binding site" evidence="15">
    <location>
        <position position="172"/>
    </location>
    <ligand>
        <name>substrate</name>
    </ligand>
</feature>
<comment type="catalytic activity">
    <reaction evidence="13">
        <text>5-amino-6-(5-phospho-D-ribitylamino)uracil + NADP(+) = 5-amino-6-(5-phospho-D-ribosylamino)uracil + NADPH + H(+)</text>
        <dbReference type="Rhea" id="RHEA:17845"/>
        <dbReference type="ChEBI" id="CHEBI:15378"/>
        <dbReference type="ChEBI" id="CHEBI:57783"/>
        <dbReference type="ChEBI" id="CHEBI:58349"/>
        <dbReference type="ChEBI" id="CHEBI:58421"/>
        <dbReference type="ChEBI" id="CHEBI:58453"/>
        <dbReference type="EC" id="1.1.1.193"/>
    </reaction>
</comment>
<keyword evidence="11 13" id="KW-0560">Oxidoreductase</keyword>
<comment type="catalytic activity">
    <reaction evidence="13">
        <text>2,5-diamino-6-hydroxy-4-(5-phosphoribosylamino)-pyrimidine + H2O + H(+) = 5-amino-6-(5-phospho-D-ribosylamino)uracil + NH4(+)</text>
        <dbReference type="Rhea" id="RHEA:21868"/>
        <dbReference type="ChEBI" id="CHEBI:15377"/>
        <dbReference type="ChEBI" id="CHEBI:15378"/>
        <dbReference type="ChEBI" id="CHEBI:28938"/>
        <dbReference type="ChEBI" id="CHEBI:58453"/>
        <dbReference type="ChEBI" id="CHEBI:58614"/>
        <dbReference type="EC" id="3.5.4.26"/>
    </reaction>
</comment>
<comment type="pathway">
    <text evidence="3 13">Cofactor biosynthesis; riboflavin biosynthesis; 5-amino-6-(D-ribitylamino)uracil from GTP: step 3/4.</text>
</comment>
<keyword evidence="7 13" id="KW-0479">Metal-binding</keyword>
<dbReference type="GO" id="GO:0008703">
    <property type="term" value="F:5-amino-6-(5-phosphoribosylamino)uracil reductase activity"/>
    <property type="evidence" value="ECO:0007669"/>
    <property type="project" value="UniProtKB-EC"/>
</dbReference>
<dbReference type="InterPro" id="IPR011549">
    <property type="entry name" value="RibD_C"/>
</dbReference>
<dbReference type="NCBIfam" id="TIGR00326">
    <property type="entry name" value="eubact_ribD"/>
    <property type="match status" value="1"/>
</dbReference>
<evidence type="ECO:0000256" key="6">
    <source>
        <dbReference type="ARBA" id="ARBA00022619"/>
    </source>
</evidence>
<evidence type="ECO:0000256" key="9">
    <source>
        <dbReference type="ARBA" id="ARBA00022833"/>
    </source>
</evidence>
<feature type="binding site" evidence="16">
    <location>
        <position position="54"/>
    </location>
    <ligand>
        <name>Zn(2+)</name>
        <dbReference type="ChEBI" id="CHEBI:29105"/>
        <note>catalytic</note>
    </ligand>
</feature>
<feature type="active site" description="Proton donor" evidence="14">
    <location>
        <position position="56"/>
    </location>
</feature>
<dbReference type="InterPro" id="IPR050765">
    <property type="entry name" value="Riboflavin_Biosynth_HTPR"/>
</dbReference>
<dbReference type="RefSeq" id="WP_229805338.1">
    <property type="nucleotide sequence ID" value="NZ_BMXR01000005.1"/>
</dbReference>
<dbReference type="Pfam" id="PF01872">
    <property type="entry name" value="RibD_C"/>
    <property type="match status" value="1"/>
</dbReference>
<dbReference type="Gene3D" id="3.40.430.10">
    <property type="entry name" value="Dihydrofolate Reductase, subunit A"/>
    <property type="match status" value="1"/>
</dbReference>
<organism evidence="18 19">
    <name type="scientific">Saccharospirillum salsuginis</name>
    <dbReference type="NCBI Taxonomy" id="418750"/>
    <lineage>
        <taxon>Bacteria</taxon>
        <taxon>Pseudomonadati</taxon>
        <taxon>Pseudomonadota</taxon>
        <taxon>Gammaproteobacteria</taxon>
        <taxon>Oceanospirillales</taxon>
        <taxon>Saccharospirillaceae</taxon>
        <taxon>Saccharospirillum</taxon>
    </lineage>
</organism>
<proteinExistence type="inferred from homology"/>
<feature type="binding site" evidence="15">
    <location>
        <position position="298"/>
    </location>
    <ligand>
        <name>substrate</name>
    </ligand>
</feature>
<dbReference type="InterPro" id="IPR002734">
    <property type="entry name" value="RibDG_C"/>
</dbReference>
<keyword evidence="10 13" id="KW-0521">NADP</keyword>
<evidence type="ECO:0000256" key="2">
    <source>
        <dbReference type="ARBA" id="ARBA00004882"/>
    </source>
</evidence>
<dbReference type="InterPro" id="IPR004794">
    <property type="entry name" value="Eubact_RibD"/>
</dbReference>
<evidence type="ECO:0000256" key="5">
    <source>
        <dbReference type="ARBA" id="ARBA00007417"/>
    </source>
</evidence>
<evidence type="ECO:0000313" key="19">
    <source>
        <dbReference type="Proteomes" id="UP000626148"/>
    </source>
</evidence>
<dbReference type="PROSITE" id="PS51747">
    <property type="entry name" value="CYT_DCMP_DEAMINASES_2"/>
    <property type="match status" value="1"/>
</dbReference>
<dbReference type="SUPFAM" id="SSF53927">
    <property type="entry name" value="Cytidine deaminase-like"/>
    <property type="match status" value="1"/>
</dbReference>
<evidence type="ECO:0000256" key="15">
    <source>
        <dbReference type="PIRSR" id="PIRSR006769-2"/>
    </source>
</evidence>
<dbReference type="GO" id="GO:0050661">
    <property type="term" value="F:NADP binding"/>
    <property type="evidence" value="ECO:0007669"/>
    <property type="project" value="InterPro"/>
</dbReference>
<feature type="binding site" evidence="16">
    <location>
        <position position="88"/>
    </location>
    <ligand>
        <name>Zn(2+)</name>
        <dbReference type="ChEBI" id="CHEBI:29105"/>
        <note>catalytic</note>
    </ligand>
</feature>
<reference evidence="18" key="2">
    <citation type="submission" date="2020-09" db="EMBL/GenBank/DDBJ databases">
        <authorList>
            <person name="Sun Q."/>
            <person name="Kim S."/>
        </authorList>
    </citation>
    <scope>NUCLEOTIDE SEQUENCE</scope>
    <source>
        <strain evidence="18">KCTC 22169</strain>
    </source>
</reference>
<dbReference type="InterPro" id="IPR024072">
    <property type="entry name" value="DHFR-like_dom_sf"/>
</dbReference>
<comment type="similarity">
    <text evidence="5 13">In the C-terminal section; belongs to the HTP reductase family.</text>
</comment>
<dbReference type="Gene3D" id="3.40.140.10">
    <property type="entry name" value="Cytidine Deaminase, domain 2"/>
    <property type="match status" value="1"/>
</dbReference>
<evidence type="ECO:0000256" key="10">
    <source>
        <dbReference type="ARBA" id="ARBA00022857"/>
    </source>
</evidence>
<evidence type="ECO:0000256" key="16">
    <source>
        <dbReference type="PIRSR" id="PIRSR006769-3"/>
    </source>
</evidence>
<feature type="binding site" evidence="15">
    <location>
        <position position="208"/>
    </location>
    <ligand>
        <name>substrate</name>
    </ligand>
</feature>
<evidence type="ECO:0000256" key="13">
    <source>
        <dbReference type="PIRNR" id="PIRNR006769"/>
    </source>
</evidence>
<keyword evidence="9 13" id="KW-0862">Zinc</keyword>
<dbReference type="PIRSF" id="PIRSF006769">
    <property type="entry name" value="RibD"/>
    <property type="match status" value="1"/>
</dbReference>
<comment type="caution">
    <text evidence="18">The sequence shown here is derived from an EMBL/GenBank/DDBJ whole genome shotgun (WGS) entry which is preliminary data.</text>
</comment>
<evidence type="ECO:0000256" key="12">
    <source>
        <dbReference type="ARBA" id="ARBA00023268"/>
    </source>
</evidence>
<evidence type="ECO:0000259" key="17">
    <source>
        <dbReference type="PROSITE" id="PS51747"/>
    </source>
</evidence>
<evidence type="ECO:0000256" key="11">
    <source>
        <dbReference type="ARBA" id="ARBA00023002"/>
    </source>
</evidence>
<dbReference type="PANTHER" id="PTHR38011:SF7">
    <property type="entry name" value="2,5-DIAMINO-6-RIBOSYLAMINO-4(3H)-PYRIMIDINONE 5'-PHOSPHATE REDUCTASE"/>
    <property type="match status" value="1"/>
</dbReference>